<sequence length="165" mass="17685">MSGSPRADRNHEEPTVTRSGLVNGPYDLPEADRSDSAVRRGRLAAGLATTALAAGVVALSVFSPGAGSAQAQPRIPIPADDGGWGPPHHWCPGEQPVPMTGNHITDPLNWDWNTCHTYYFLWSGMGNVSNMIWDGENPPPRPAPPMGLYCDPGTFFGNCRISDHP</sequence>
<feature type="region of interest" description="Disordered" evidence="1">
    <location>
        <begin position="1"/>
        <end position="35"/>
    </location>
</feature>
<keyword evidence="2" id="KW-0472">Membrane</keyword>
<accession>A0ABX8VIY4</accession>
<feature type="transmembrane region" description="Helical" evidence="2">
    <location>
        <begin position="43"/>
        <end position="62"/>
    </location>
</feature>
<evidence type="ECO:0000313" key="4">
    <source>
        <dbReference type="Proteomes" id="UP000825367"/>
    </source>
</evidence>
<evidence type="ECO:0000313" key="3">
    <source>
        <dbReference type="EMBL" id="QYL17762.1"/>
    </source>
</evidence>
<gene>
    <name evidence="3" type="ORF">K0O64_04145</name>
</gene>
<feature type="compositionally biased region" description="Basic and acidic residues" evidence="1">
    <location>
        <begin position="1"/>
        <end position="15"/>
    </location>
</feature>
<evidence type="ECO:0000256" key="1">
    <source>
        <dbReference type="SAM" id="MobiDB-lite"/>
    </source>
</evidence>
<dbReference type="EMBL" id="CP080333">
    <property type="protein sequence ID" value="QYL17762.1"/>
    <property type="molecule type" value="Genomic_DNA"/>
</dbReference>
<protein>
    <recommendedName>
        <fullName evidence="5">Secreted protein</fullName>
    </recommendedName>
</protein>
<dbReference type="RefSeq" id="WP_220046080.1">
    <property type="nucleotide sequence ID" value="NZ_BAAAVX010000003.1"/>
</dbReference>
<proteinExistence type="predicted"/>
<dbReference type="Proteomes" id="UP000825367">
    <property type="component" value="Chromosome"/>
</dbReference>
<keyword evidence="2" id="KW-1133">Transmembrane helix</keyword>
<evidence type="ECO:0008006" key="5">
    <source>
        <dbReference type="Google" id="ProtNLM"/>
    </source>
</evidence>
<organism evidence="3 4">
    <name type="scientific">Mycolicibacterium pallens</name>
    <dbReference type="NCBI Taxonomy" id="370524"/>
    <lineage>
        <taxon>Bacteria</taxon>
        <taxon>Bacillati</taxon>
        <taxon>Actinomycetota</taxon>
        <taxon>Actinomycetes</taxon>
        <taxon>Mycobacteriales</taxon>
        <taxon>Mycobacteriaceae</taxon>
        <taxon>Mycolicibacterium</taxon>
    </lineage>
</organism>
<name>A0ABX8VIY4_9MYCO</name>
<keyword evidence="4" id="KW-1185">Reference proteome</keyword>
<reference evidence="3 4" key="1">
    <citation type="submission" date="2021-07" db="EMBL/GenBank/DDBJ databases">
        <title>Whole genome sequencing of non-tuberculosis mycobacteria type-strains.</title>
        <authorList>
            <person name="Igarashi Y."/>
            <person name="Osugi A."/>
            <person name="Mitarai S."/>
        </authorList>
    </citation>
    <scope>NUCLEOTIDE SEQUENCE [LARGE SCALE GENOMIC DNA]</scope>
    <source>
        <strain evidence="3 4">JCM 16370</strain>
    </source>
</reference>
<keyword evidence="2" id="KW-0812">Transmembrane</keyword>
<evidence type="ECO:0000256" key="2">
    <source>
        <dbReference type="SAM" id="Phobius"/>
    </source>
</evidence>